<comment type="caution">
    <text evidence="11">The sequence shown here is derived from an EMBL/GenBank/DDBJ whole genome shotgun (WGS) entry which is preliminary data.</text>
</comment>
<dbReference type="SMART" id="SM00220">
    <property type="entry name" value="S_TKc"/>
    <property type="match status" value="1"/>
</dbReference>
<feature type="domain" description="EF-hand" evidence="10">
    <location>
        <begin position="412"/>
        <end position="447"/>
    </location>
</feature>
<feature type="binding site" evidence="7">
    <location>
        <position position="142"/>
    </location>
    <ligand>
        <name>ATP</name>
        <dbReference type="ChEBI" id="CHEBI:30616"/>
    </ligand>
</feature>
<dbReference type="InterPro" id="IPR050205">
    <property type="entry name" value="CDPK_Ser/Thr_kinases"/>
</dbReference>
<accession>A0AAE0FCC2</accession>
<evidence type="ECO:0000259" key="10">
    <source>
        <dbReference type="PROSITE" id="PS50222"/>
    </source>
</evidence>
<evidence type="ECO:0000256" key="3">
    <source>
        <dbReference type="ARBA" id="ARBA00022741"/>
    </source>
</evidence>
<keyword evidence="12" id="KW-1185">Reference proteome</keyword>
<evidence type="ECO:0000259" key="9">
    <source>
        <dbReference type="PROSITE" id="PS50011"/>
    </source>
</evidence>
<gene>
    <name evidence="11" type="ORF">CYMTET_33836</name>
</gene>
<dbReference type="InterPro" id="IPR000719">
    <property type="entry name" value="Prot_kinase_dom"/>
</dbReference>
<evidence type="ECO:0000256" key="7">
    <source>
        <dbReference type="PROSITE-ProRule" id="PRU10141"/>
    </source>
</evidence>
<feature type="domain" description="EF-hand" evidence="10">
    <location>
        <begin position="486"/>
        <end position="521"/>
    </location>
</feature>
<evidence type="ECO:0000256" key="4">
    <source>
        <dbReference type="ARBA" id="ARBA00022777"/>
    </source>
</evidence>
<dbReference type="PROSITE" id="PS50222">
    <property type="entry name" value="EF_HAND_2"/>
    <property type="match status" value="4"/>
</dbReference>
<evidence type="ECO:0000256" key="2">
    <source>
        <dbReference type="ARBA" id="ARBA00022679"/>
    </source>
</evidence>
<dbReference type="SUPFAM" id="SSF47473">
    <property type="entry name" value="EF-hand"/>
    <property type="match status" value="1"/>
</dbReference>
<feature type="domain" description="EF-hand" evidence="10">
    <location>
        <begin position="450"/>
        <end position="485"/>
    </location>
</feature>
<evidence type="ECO:0000256" key="6">
    <source>
        <dbReference type="ARBA" id="ARBA00022840"/>
    </source>
</evidence>
<feature type="domain" description="EF-hand" evidence="10">
    <location>
        <begin position="523"/>
        <end position="553"/>
    </location>
</feature>
<keyword evidence="2" id="KW-0808">Transferase</keyword>
<dbReference type="GO" id="GO:0004674">
    <property type="term" value="F:protein serine/threonine kinase activity"/>
    <property type="evidence" value="ECO:0007669"/>
    <property type="project" value="UniProtKB-KW"/>
</dbReference>
<dbReference type="InterPro" id="IPR008271">
    <property type="entry name" value="Ser/Thr_kinase_AS"/>
</dbReference>
<feature type="transmembrane region" description="Helical" evidence="8">
    <location>
        <begin position="51"/>
        <end position="70"/>
    </location>
</feature>
<sequence length="553" mass="60964">MVPSYNLNTPFGRCLELAIRVVRTGSIVAGAISAAVLISRRDKFPPRWANALTAVGITAVAGSLASTIYAHKLVRTGETTEDSEKTEVEEVPANAAHEIPIVVPEIRLVTDVYSFGKELGRGAFGITKHVKHKETGEQFACKVINRKSMTINELKDIESEIAVMHHLQGVPNIIGFRERFDDKDRTYLVMEFAQGGDLFDKIVNLGYFSESMTANTIRTVLQVVARCHALGVAHRDIKPENFLLSTCSPDAELMAIDFGLSSFISPGQKFQELIGSPFYVAPEVLKRCYSQEADVWSVGVMLYIMLSGIPPFWAESDAEIFKCILRGRYDLTGEPWPSISAPAKDLLAKLLEVDPSKRLTAVEALEHPWLAENAAPETPLDFGILHRLKKFSQANKFKKMALHFIAGNLSGQEIEGLKGIFQTLDNDGNGTVTAAELTEGLAKLQKEKGLGDAEVQSLLAACDMDGNGTLSYEEFLAATLHQHKFESRENLWKAFKHFDQDDSGYITKDELIIALKQHGSSSAEVEELITSADTNGDGKIEYEEFAAMMQSRS</sequence>
<dbReference type="CDD" id="cd05117">
    <property type="entry name" value="STKc_CAMK"/>
    <property type="match status" value="1"/>
</dbReference>
<keyword evidence="1" id="KW-0723">Serine/threonine-protein kinase</keyword>
<dbReference type="FunFam" id="1.10.238.10:FF:000001">
    <property type="entry name" value="Calmodulin 1"/>
    <property type="match status" value="1"/>
</dbReference>
<dbReference type="FunFam" id="1.10.510.10:FF:000571">
    <property type="entry name" value="Maternal embryonic leucine zipper kinase"/>
    <property type="match status" value="1"/>
</dbReference>
<dbReference type="PROSITE" id="PS00018">
    <property type="entry name" value="EF_HAND_1"/>
    <property type="match status" value="4"/>
</dbReference>
<dbReference type="Pfam" id="PF13499">
    <property type="entry name" value="EF-hand_7"/>
    <property type="match status" value="2"/>
</dbReference>
<dbReference type="PROSITE" id="PS50011">
    <property type="entry name" value="PROTEIN_KINASE_DOM"/>
    <property type="match status" value="1"/>
</dbReference>
<dbReference type="AlphaFoldDB" id="A0AAE0FCC2"/>
<dbReference type="InterPro" id="IPR011992">
    <property type="entry name" value="EF-hand-dom_pair"/>
</dbReference>
<dbReference type="PANTHER" id="PTHR24349">
    <property type="entry name" value="SERINE/THREONINE-PROTEIN KINASE"/>
    <property type="match status" value="1"/>
</dbReference>
<keyword evidence="3 7" id="KW-0547">Nucleotide-binding</keyword>
<dbReference type="SUPFAM" id="SSF56112">
    <property type="entry name" value="Protein kinase-like (PK-like)"/>
    <property type="match status" value="1"/>
</dbReference>
<evidence type="ECO:0000313" key="12">
    <source>
        <dbReference type="Proteomes" id="UP001190700"/>
    </source>
</evidence>
<keyword evidence="4 11" id="KW-0418">Kinase</keyword>
<keyword evidence="8" id="KW-1133">Transmembrane helix</keyword>
<keyword evidence="8" id="KW-0472">Membrane</keyword>
<dbReference type="Gene3D" id="1.10.238.10">
    <property type="entry name" value="EF-hand"/>
    <property type="match status" value="2"/>
</dbReference>
<dbReference type="Gene3D" id="1.10.510.10">
    <property type="entry name" value="Transferase(Phosphotransferase) domain 1"/>
    <property type="match status" value="1"/>
</dbReference>
<keyword evidence="5" id="KW-0106">Calcium</keyword>
<name>A0AAE0FCC2_9CHLO</name>
<keyword evidence="6 7" id="KW-0067">ATP-binding</keyword>
<dbReference type="PROSITE" id="PS00107">
    <property type="entry name" value="PROTEIN_KINASE_ATP"/>
    <property type="match status" value="1"/>
</dbReference>
<evidence type="ECO:0000256" key="5">
    <source>
        <dbReference type="ARBA" id="ARBA00022837"/>
    </source>
</evidence>
<organism evidence="11 12">
    <name type="scientific">Cymbomonas tetramitiformis</name>
    <dbReference type="NCBI Taxonomy" id="36881"/>
    <lineage>
        <taxon>Eukaryota</taxon>
        <taxon>Viridiplantae</taxon>
        <taxon>Chlorophyta</taxon>
        <taxon>Pyramimonadophyceae</taxon>
        <taxon>Pyramimonadales</taxon>
        <taxon>Pyramimonadaceae</taxon>
        <taxon>Cymbomonas</taxon>
    </lineage>
</organism>
<dbReference type="Proteomes" id="UP001190700">
    <property type="component" value="Unassembled WGS sequence"/>
</dbReference>
<dbReference type="SMART" id="SM00054">
    <property type="entry name" value="EFh"/>
    <property type="match status" value="4"/>
</dbReference>
<dbReference type="InterPro" id="IPR002048">
    <property type="entry name" value="EF_hand_dom"/>
</dbReference>
<dbReference type="CDD" id="cd00051">
    <property type="entry name" value="EFh"/>
    <property type="match status" value="1"/>
</dbReference>
<evidence type="ECO:0000256" key="1">
    <source>
        <dbReference type="ARBA" id="ARBA00022527"/>
    </source>
</evidence>
<dbReference type="InterPro" id="IPR011009">
    <property type="entry name" value="Kinase-like_dom_sf"/>
</dbReference>
<reference evidence="11 12" key="1">
    <citation type="journal article" date="2015" name="Genome Biol. Evol.">
        <title>Comparative Genomics of a Bacterivorous Green Alga Reveals Evolutionary Causalities and Consequences of Phago-Mixotrophic Mode of Nutrition.</title>
        <authorList>
            <person name="Burns J.A."/>
            <person name="Paasch A."/>
            <person name="Narechania A."/>
            <person name="Kim E."/>
        </authorList>
    </citation>
    <scope>NUCLEOTIDE SEQUENCE [LARGE SCALE GENOMIC DNA]</scope>
    <source>
        <strain evidence="11 12">PLY_AMNH</strain>
    </source>
</reference>
<dbReference type="PROSITE" id="PS00108">
    <property type="entry name" value="PROTEIN_KINASE_ST"/>
    <property type="match status" value="1"/>
</dbReference>
<dbReference type="GO" id="GO:0005524">
    <property type="term" value="F:ATP binding"/>
    <property type="evidence" value="ECO:0007669"/>
    <property type="project" value="UniProtKB-UniRule"/>
</dbReference>
<dbReference type="FunFam" id="3.30.200.20:FF:000042">
    <property type="entry name" value="Aurora kinase A"/>
    <property type="match status" value="1"/>
</dbReference>
<proteinExistence type="predicted"/>
<keyword evidence="8" id="KW-0812">Transmembrane</keyword>
<dbReference type="InterPro" id="IPR018247">
    <property type="entry name" value="EF_Hand_1_Ca_BS"/>
</dbReference>
<dbReference type="InterPro" id="IPR017441">
    <property type="entry name" value="Protein_kinase_ATP_BS"/>
</dbReference>
<dbReference type="Gene3D" id="3.30.200.20">
    <property type="entry name" value="Phosphorylase Kinase, domain 1"/>
    <property type="match status" value="1"/>
</dbReference>
<protein>
    <submittedName>
        <fullName evidence="11">Calcium-dependent protein kinase, variant 2</fullName>
    </submittedName>
</protein>
<dbReference type="GO" id="GO:0005509">
    <property type="term" value="F:calcium ion binding"/>
    <property type="evidence" value="ECO:0007669"/>
    <property type="project" value="InterPro"/>
</dbReference>
<feature type="transmembrane region" description="Helical" evidence="8">
    <location>
        <begin position="20"/>
        <end position="39"/>
    </location>
</feature>
<evidence type="ECO:0000256" key="8">
    <source>
        <dbReference type="SAM" id="Phobius"/>
    </source>
</evidence>
<evidence type="ECO:0000313" key="11">
    <source>
        <dbReference type="EMBL" id="KAK3257064.1"/>
    </source>
</evidence>
<dbReference type="Pfam" id="PF00069">
    <property type="entry name" value="Pkinase"/>
    <property type="match status" value="1"/>
</dbReference>
<feature type="domain" description="Protein kinase" evidence="9">
    <location>
        <begin position="113"/>
        <end position="370"/>
    </location>
</feature>
<dbReference type="EMBL" id="LGRX02021081">
    <property type="protein sequence ID" value="KAK3257064.1"/>
    <property type="molecule type" value="Genomic_DNA"/>
</dbReference>